<protein>
    <submittedName>
        <fullName evidence="2">Uncharacterized protein</fullName>
    </submittedName>
</protein>
<organism evidence="2 3">
    <name type="scientific">Rahnella sikkimica</name>
    <dbReference type="NCBI Taxonomy" id="1805933"/>
    <lineage>
        <taxon>Bacteria</taxon>
        <taxon>Pseudomonadati</taxon>
        <taxon>Pseudomonadota</taxon>
        <taxon>Gammaproteobacteria</taxon>
        <taxon>Enterobacterales</taxon>
        <taxon>Yersiniaceae</taxon>
        <taxon>Rahnella</taxon>
    </lineage>
</organism>
<keyword evidence="1" id="KW-0732">Signal</keyword>
<keyword evidence="3" id="KW-1185">Reference proteome</keyword>
<feature type="signal peptide" evidence="1">
    <location>
        <begin position="1"/>
        <end position="19"/>
    </location>
</feature>
<sequence length="129" mass="14867">MRLLMVYFFITFASVSCHAEGYTLHAGHPDFEGQHFDIDLKYNCPEGEMTCKDVDYDGINKKTGARLHLKGRVMFNSHSYDFQGYIFDNGDYSYVLNPDNSKETDSGQVWNLNVFYKEEVIATDQGIMH</sequence>
<proteinExistence type="predicted"/>
<dbReference type="PROSITE" id="PS51257">
    <property type="entry name" value="PROKAR_LIPOPROTEIN"/>
    <property type="match status" value="1"/>
</dbReference>
<feature type="chain" id="PRO_5014953921" evidence="1">
    <location>
        <begin position="20"/>
        <end position="129"/>
    </location>
</feature>
<dbReference type="EMBL" id="CP019062">
    <property type="protein sequence ID" value="AVF36337.1"/>
    <property type="molecule type" value="Genomic_DNA"/>
</dbReference>
<dbReference type="RefSeq" id="WP_104923747.1">
    <property type="nucleotide sequence ID" value="NZ_CP019062.1"/>
</dbReference>
<dbReference type="AlphaFoldDB" id="A0A2L1UTW2"/>
<accession>A0A2L1UTW2</accession>
<evidence type="ECO:0000313" key="2">
    <source>
        <dbReference type="EMBL" id="AVF36337.1"/>
    </source>
</evidence>
<reference evidence="3" key="1">
    <citation type="submission" date="2017-01" db="EMBL/GenBank/DDBJ databases">
        <title>Genome sequence of Rouxiella sp. ERMR1:05.</title>
        <authorList>
            <person name="Kumar R."/>
            <person name="Singh D."/>
            <person name="Kumar S."/>
        </authorList>
    </citation>
    <scope>NUCLEOTIDE SEQUENCE [LARGE SCALE GENOMIC DNA]</scope>
    <source>
        <strain evidence="3">ERMR1:05</strain>
    </source>
</reference>
<dbReference type="Proteomes" id="UP000239197">
    <property type="component" value="Chromosome"/>
</dbReference>
<evidence type="ECO:0000313" key="3">
    <source>
        <dbReference type="Proteomes" id="UP000239197"/>
    </source>
</evidence>
<evidence type="ECO:0000256" key="1">
    <source>
        <dbReference type="SAM" id="SignalP"/>
    </source>
</evidence>
<dbReference type="OrthoDB" id="512976at2"/>
<dbReference type="KEGG" id="rox:BV494_15985"/>
<name>A0A2L1UTW2_9GAMM</name>
<gene>
    <name evidence="2" type="ORF">BV494_15985</name>
</gene>